<evidence type="ECO:0000259" key="1">
    <source>
        <dbReference type="Pfam" id="PF01370"/>
    </source>
</evidence>
<comment type="caution">
    <text evidence="2">The sequence shown here is derived from an EMBL/GenBank/DDBJ whole genome shotgun (WGS) entry which is preliminary data.</text>
</comment>
<reference evidence="2 3" key="1">
    <citation type="submission" date="2021-01" db="EMBL/GenBank/DDBJ databases">
        <title>Whole genome shotgun sequence of Actinoplanes humidus NBRC 14915.</title>
        <authorList>
            <person name="Komaki H."/>
            <person name="Tamura T."/>
        </authorList>
    </citation>
    <scope>NUCLEOTIDE SEQUENCE [LARGE SCALE GENOMIC DNA]</scope>
    <source>
        <strain evidence="2 3">NBRC 14915</strain>
    </source>
</reference>
<dbReference type="SUPFAM" id="SSF51735">
    <property type="entry name" value="NAD(P)-binding Rossmann-fold domains"/>
    <property type="match status" value="1"/>
</dbReference>
<dbReference type="InterPro" id="IPR036291">
    <property type="entry name" value="NAD(P)-bd_dom_sf"/>
</dbReference>
<evidence type="ECO:0000313" key="3">
    <source>
        <dbReference type="Proteomes" id="UP000603200"/>
    </source>
</evidence>
<name>A0ABQ3ZEW2_9ACTN</name>
<dbReference type="InterPro" id="IPR001509">
    <property type="entry name" value="Epimerase_deHydtase"/>
</dbReference>
<proteinExistence type="predicted"/>
<feature type="domain" description="NAD-dependent epimerase/dehydratase" evidence="1">
    <location>
        <begin position="3"/>
        <end position="217"/>
    </location>
</feature>
<organism evidence="2 3">
    <name type="scientific">Winogradskya humida</name>
    <dbReference type="NCBI Taxonomy" id="113566"/>
    <lineage>
        <taxon>Bacteria</taxon>
        <taxon>Bacillati</taxon>
        <taxon>Actinomycetota</taxon>
        <taxon>Actinomycetes</taxon>
        <taxon>Micromonosporales</taxon>
        <taxon>Micromonosporaceae</taxon>
        <taxon>Winogradskya</taxon>
    </lineage>
</organism>
<dbReference type="PANTHER" id="PTHR48079">
    <property type="entry name" value="PROTEIN YEEZ"/>
    <property type="match status" value="1"/>
</dbReference>
<dbReference type="Pfam" id="PF01370">
    <property type="entry name" value="Epimerase"/>
    <property type="match status" value="1"/>
</dbReference>
<accession>A0ABQ3ZEW2</accession>
<dbReference type="EMBL" id="BOMN01000001">
    <property type="protein sequence ID" value="GIE17118.1"/>
    <property type="molecule type" value="Genomic_DNA"/>
</dbReference>
<evidence type="ECO:0000313" key="2">
    <source>
        <dbReference type="EMBL" id="GIE17118.1"/>
    </source>
</evidence>
<protein>
    <submittedName>
        <fullName evidence="2">dTDP-glucose 4,6-dehydratase</fullName>
    </submittedName>
</protein>
<keyword evidence="3" id="KW-1185">Reference proteome</keyword>
<dbReference type="Proteomes" id="UP000603200">
    <property type="component" value="Unassembled WGS sequence"/>
</dbReference>
<dbReference type="PANTHER" id="PTHR48079:SF6">
    <property type="entry name" value="NAD(P)-BINDING DOMAIN-CONTAINING PROTEIN-RELATED"/>
    <property type="match status" value="1"/>
</dbReference>
<sequence length="282" mass="29937">MRVFLAGGSGVVGRALIPMLVADGHDVSATTRSAAKIELLRELGARAVPLDVFDRDAVQVAFEQVRPDAVIHQLTDLTGGDPASNAHLRRVGTRHLVGAAQRAGVRRVVAQSISWVYRPGTTPAVEDDPLDTDSAAPRRTTIAGVRALETAVLGCREGVVLRYGQLYGPGTWYARDGRFGRAARTGTLPTSATVTSFVHVDDAARAASQALTWPRGIWNIVDDEPAAGDQWVPVFADAVGASKNAAAPAVGGDIGRPVSNARARHAGFAPAYRSWREGFRME</sequence>
<dbReference type="Gene3D" id="3.40.50.720">
    <property type="entry name" value="NAD(P)-binding Rossmann-like Domain"/>
    <property type="match status" value="1"/>
</dbReference>
<dbReference type="InterPro" id="IPR051783">
    <property type="entry name" value="NAD(P)-dependent_oxidoreduct"/>
</dbReference>
<dbReference type="RefSeq" id="WP_203834422.1">
    <property type="nucleotide sequence ID" value="NZ_BAAATV010000001.1"/>
</dbReference>
<gene>
    <name evidence="2" type="ORF">Ahu01nite_002200</name>
</gene>